<name>A0AAW6HXJ4_XYLFS</name>
<sequence>MAAPKRLRLSDLPPETNENAPAPKRLRLSDLPPEDAAPAAAKPIYTVPVDEAAIARQVYAASPWYQRPLIAAGAELTRLGRGVQQLVTSKDSAAGRRLQQRIDADAPTQQGVHGVSGFIGRALPYVATLPLGTPEIAALNALGKAGNVAQLAVKGGIAAAEGAGYGALGETRTGENRLTNAGYGALGGVLGRGASSVVHGAARRLVREADPILRAATDIAQREGIPLHISQIAQSTPLRTAASVAKYIPFSGADAAARNQQNAWNKALTRHVGDATERLDDRWLASQKQRFNDTYNAIWDDRNIALSPQAAARMQEVVNDAYRDLGTDGGKIVQNQFYRIFNDIVRAGHEGPISGRNYQTLVRDLAGVQPGTSTGHYVGRLRKELVKDAEQSLKTSNDPGDVAALELLKKTNQQYNNFKTLEKLLTRPAGARADITPAGLWSAVNARGPKATQEYRDLAKIGQTVLKDPIPDSGTPGRMLSMGLLGGGGVVTGGLIPTLATIAGGVTLGRALNSATLGNLLARNAAAPSLLAPLAPLLTAEGAIGTSRHAARQAAQRAFIVHQQQLHNADQ</sequence>
<protein>
    <submittedName>
        <fullName evidence="2">Uncharacterized protein</fullName>
    </submittedName>
</protein>
<feature type="region of interest" description="Disordered" evidence="1">
    <location>
        <begin position="1"/>
        <end position="33"/>
    </location>
</feature>
<evidence type="ECO:0000256" key="1">
    <source>
        <dbReference type="SAM" id="MobiDB-lite"/>
    </source>
</evidence>
<dbReference type="Proteomes" id="UP001220702">
    <property type="component" value="Unassembled WGS sequence"/>
</dbReference>
<dbReference type="AlphaFoldDB" id="A0AAW6HXJ4"/>
<comment type="caution">
    <text evidence="2">The sequence shown here is derived from an EMBL/GenBank/DDBJ whole genome shotgun (WGS) entry which is preliminary data.</text>
</comment>
<accession>A0AAW6HXJ4</accession>
<dbReference type="RefSeq" id="WP_375732386.1">
    <property type="nucleotide sequence ID" value="NZ_CP136975.1"/>
</dbReference>
<proteinExistence type="predicted"/>
<dbReference type="EMBL" id="JAJKGN010000001">
    <property type="protein sequence ID" value="MDC6408797.1"/>
    <property type="molecule type" value="Genomic_DNA"/>
</dbReference>
<gene>
    <name evidence="2" type="ORF">LOK82_09235</name>
</gene>
<reference evidence="2" key="2">
    <citation type="journal article" date="2023" name="Commun. Biol.">
        <title>Suspicions of two bridgehead invasions of Xylella fastidiosa subsp. multiplex in France.</title>
        <authorList>
            <person name="Dupas E."/>
            <person name="Durand K."/>
            <person name="Rieux A."/>
            <person name="Briand M."/>
            <person name="Pruvost O."/>
            <person name="Cunty A."/>
            <person name="Denance N."/>
            <person name="Donnadieu C."/>
            <person name="Legendre B."/>
            <person name="Lopez-Roques C."/>
            <person name="Cesbron S."/>
            <person name="Ravigne V."/>
            <person name="Jacques M.A."/>
        </authorList>
    </citation>
    <scope>NUCLEOTIDE SEQUENCE</scope>
    <source>
        <strain evidence="2">CFBP8070</strain>
    </source>
</reference>
<reference evidence="2" key="1">
    <citation type="submission" date="2021-11" db="EMBL/GenBank/DDBJ databases">
        <authorList>
            <person name="Denance N."/>
            <person name="Briand M."/>
            <person name="Dupas E."/>
            <person name="Durand K."/>
            <person name="Legendre B."/>
            <person name="Cunty A."/>
            <person name="Donnadieu C."/>
            <person name="Lopez Roques C."/>
            <person name="Cesbron S."/>
            <person name="Jacques M.A."/>
        </authorList>
    </citation>
    <scope>NUCLEOTIDE SEQUENCE</scope>
    <source>
        <strain evidence="2">CFBP8070</strain>
    </source>
</reference>
<evidence type="ECO:0000313" key="3">
    <source>
        <dbReference type="Proteomes" id="UP001220702"/>
    </source>
</evidence>
<organism evidence="2 3">
    <name type="scientific">Xylella fastidiosa subsp. multiplex</name>
    <dbReference type="NCBI Taxonomy" id="644357"/>
    <lineage>
        <taxon>Bacteria</taxon>
        <taxon>Pseudomonadati</taxon>
        <taxon>Pseudomonadota</taxon>
        <taxon>Gammaproteobacteria</taxon>
        <taxon>Lysobacterales</taxon>
        <taxon>Lysobacteraceae</taxon>
        <taxon>Xylella</taxon>
    </lineage>
</organism>
<evidence type="ECO:0000313" key="2">
    <source>
        <dbReference type="EMBL" id="MDC6408797.1"/>
    </source>
</evidence>